<evidence type="ECO:0000259" key="11">
    <source>
        <dbReference type="Pfam" id="PF02870"/>
    </source>
</evidence>
<dbReference type="CDD" id="cd06445">
    <property type="entry name" value="ATase"/>
    <property type="match status" value="1"/>
</dbReference>
<dbReference type="PANTHER" id="PTHR10815:SF5">
    <property type="entry name" value="METHYLATED-DNA--PROTEIN-CYSTEINE METHYLTRANSFERASE"/>
    <property type="match status" value="1"/>
</dbReference>
<dbReference type="PROSITE" id="PS00374">
    <property type="entry name" value="MGMT"/>
    <property type="match status" value="1"/>
</dbReference>
<keyword evidence="4 9" id="KW-0489">Methyltransferase</keyword>
<dbReference type="InterPro" id="IPR036631">
    <property type="entry name" value="MGMT_N_sf"/>
</dbReference>
<dbReference type="HAMAP" id="MF_00772">
    <property type="entry name" value="OGT"/>
    <property type="match status" value="1"/>
</dbReference>
<dbReference type="EC" id="2.1.1.63" evidence="9"/>
<dbReference type="InterPro" id="IPR014048">
    <property type="entry name" value="MethylDNA_cys_MeTrfase_DNA-bd"/>
</dbReference>
<evidence type="ECO:0000313" key="12">
    <source>
        <dbReference type="EMBL" id="TPD62588.1"/>
    </source>
</evidence>
<comment type="catalytic activity">
    <reaction evidence="1 9">
        <text>a 4-O-methyl-thymidine in DNA + L-cysteinyl-[protein] = a thymidine in DNA + S-methyl-L-cysteinyl-[protein]</text>
        <dbReference type="Rhea" id="RHEA:53428"/>
        <dbReference type="Rhea" id="RHEA-COMP:10131"/>
        <dbReference type="Rhea" id="RHEA-COMP:10132"/>
        <dbReference type="Rhea" id="RHEA-COMP:13555"/>
        <dbReference type="Rhea" id="RHEA-COMP:13556"/>
        <dbReference type="ChEBI" id="CHEBI:29950"/>
        <dbReference type="ChEBI" id="CHEBI:82612"/>
        <dbReference type="ChEBI" id="CHEBI:137386"/>
        <dbReference type="ChEBI" id="CHEBI:137387"/>
        <dbReference type="EC" id="2.1.1.63"/>
    </reaction>
</comment>
<dbReference type="SUPFAM" id="SSF53155">
    <property type="entry name" value="Methylated DNA-protein cysteine methyltransferase domain"/>
    <property type="match status" value="1"/>
</dbReference>
<dbReference type="AlphaFoldDB" id="A0A501PR03"/>
<dbReference type="GO" id="GO:0032259">
    <property type="term" value="P:methylation"/>
    <property type="evidence" value="ECO:0007669"/>
    <property type="project" value="UniProtKB-KW"/>
</dbReference>
<name>A0A501PR03_9PROT</name>
<evidence type="ECO:0000256" key="6">
    <source>
        <dbReference type="ARBA" id="ARBA00022763"/>
    </source>
</evidence>
<dbReference type="Gene3D" id="1.10.10.10">
    <property type="entry name" value="Winged helix-like DNA-binding domain superfamily/Winged helix DNA-binding domain"/>
    <property type="match status" value="1"/>
</dbReference>
<evidence type="ECO:0000256" key="9">
    <source>
        <dbReference type="HAMAP-Rule" id="MF_00772"/>
    </source>
</evidence>
<dbReference type="Pfam" id="PF02870">
    <property type="entry name" value="Methyltransf_1N"/>
    <property type="match status" value="1"/>
</dbReference>
<dbReference type="InterPro" id="IPR036217">
    <property type="entry name" value="MethylDNA_cys_MeTrfase_DNAb"/>
</dbReference>
<dbReference type="EMBL" id="VFIY01000004">
    <property type="protein sequence ID" value="TPD62588.1"/>
    <property type="molecule type" value="Genomic_DNA"/>
</dbReference>
<comment type="caution">
    <text evidence="12">The sequence shown here is derived from an EMBL/GenBank/DDBJ whole genome shotgun (WGS) entry which is preliminary data.</text>
</comment>
<keyword evidence="3 9" id="KW-0963">Cytoplasm</keyword>
<dbReference type="Proteomes" id="UP000319148">
    <property type="component" value="Unassembled WGS sequence"/>
</dbReference>
<reference evidence="13" key="1">
    <citation type="submission" date="2019-06" db="EMBL/GenBank/DDBJ databases">
        <title>The complete genome of Emcibacter congregatus ZYLT.</title>
        <authorList>
            <person name="Zhao Z."/>
        </authorList>
    </citation>
    <scope>NUCLEOTIDE SEQUENCE [LARGE SCALE GENOMIC DNA]</scope>
    <source>
        <strain evidence="13">MCCC 1A06723</strain>
    </source>
</reference>
<dbReference type="InterPro" id="IPR001497">
    <property type="entry name" value="MethylDNA_cys_MeTrfase_AS"/>
</dbReference>
<comment type="subcellular location">
    <subcellularLocation>
        <location evidence="9">Cytoplasm</location>
    </subcellularLocation>
</comment>
<sequence length="169" mass="18765">MTDLTIDHIESPVGRIFAVSHGTRICALDFESYEERMHRLLSKRYGDYTLTKQKNPSLRCKLESYFSGRTDSLDDIDVEMQGTPFQVKVWQALRTIPAGQTWTYAQLARAVGNEKAVRAVGTANGQNPVAIIVPCHRVIGSDGTLTGYAGGVERKQRLLELEGLSLPAR</sequence>
<keyword evidence="13" id="KW-1185">Reference proteome</keyword>
<evidence type="ECO:0000256" key="2">
    <source>
        <dbReference type="ARBA" id="ARBA00008711"/>
    </source>
</evidence>
<protein>
    <recommendedName>
        <fullName evidence="9">Methylated-DNA--protein-cysteine methyltransferase</fullName>
        <ecNumber evidence="9">2.1.1.63</ecNumber>
    </recommendedName>
    <alternativeName>
        <fullName evidence="9">6-O-methylguanine-DNA methyltransferase</fullName>
        <shortName evidence="9">MGMT</shortName>
    </alternativeName>
    <alternativeName>
        <fullName evidence="9">O-6-methylguanine-DNA-alkyltransferase</fullName>
    </alternativeName>
</protein>
<keyword evidence="6 9" id="KW-0227">DNA damage</keyword>
<dbReference type="PANTHER" id="PTHR10815">
    <property type="entry name" value="METHYLATED-DNA--PROTEIN-CYSTEINE METHYLTRANSFERASE"/>
    <property type="match status" value="1"/>
</dbReference>
<evidence type="ECO:0000313" key="13">
    <source>
        <dbReference type="Proteomes" id="UP000319148"/>
    </source>
</evidence>
<evidence type="ECO:0000256" key="7">
    <source>
        <dbReference type="ARBA" id="ARBA00023204"/>
    </source>
</evidence>
<evidence type="ECO:0000259" key="10">
    <source>
        <dbReference type="Pfam" id="PF01035"/>
    </source>
</evidence>
<dbReference type="GO" id="GO:0005737">
    <property type="term" value="C:cytoplasm"/>
    <property type="evidence" value="ECO:0007669"/>
    <property type="project" value="UniProtKB-SubCell"/>
</dbReference>
<keyword evidence="5 9" id="KW-0808">Transferase</keyword>
<proteinExistence type="inferred from homology"/>
<accession>A0A501PR03</accession>
<feature type="domain" description="Methylguanine DNA methyltransferase ribonuclease-like" evidence="11">
    <location>
        <begin position="9"/>
        <end position="77"/>
    </location>
</feature>
<dbReference type="FunFam" id="1.10.10.10:FF:000214">
    <property type="entry name" value="Methylated-DNA--protein-cysteine methyltransferase"/>
    <property type="match status" value="1"/>
</dbReference>
<evidence type="ECO:0000256" key="3">
    <source>
        <dbReference type="ARBA" id="ARBA00022490"/>
    </source>
</evidence>
<dbReference type="Pfam" id="PF01035">
    <property type="entry name" value="DNA_binding_1"/>
    <property type="match status" value="1"/>
</dbReference>
<dbReference type="GO" id="GO:0006307">
    <property type="term" value="P:DNA alkylation repair"/>
    <property type="evidence" value="ECO:0007669"/>
    <property type="project" value="UniProtKB-UniRule"/>
</dbReference>
<dbReference type="InterPro" id="IPR008332">
    <property type="entry name" value="MethylG_MeTrfase_N"/>
</dbReference>
<comment type="function">
    <text evidence="9">Involved in the cellular defense against the biological effects of O6-methylguanine (O6-MeG) and O4-methylthymine (O4-MeT) in DNA. Repairs the methylated nucleobase in DNA by stoichiometrically transferring the methyl group to a cysteine residue in the enzyme. This is a suicide reaction: the enzyme is irreversibly inactivated.</text>
</comment>
<feature type="active site" description="Nucleophile; methyl group acceptor" evidence="9">
    <location>
        <position position="135"/>
    </location>
</feature>
<dbReference type="OrthoDB" id="9802228at2"/>
<evidence type="ECO:0000256" key="5">
    <source>
        <dbReference type="ARBA" id="ARBA00022679"/>
    </source>
</evidence>
<dbReference type="InterPro" id="IPR036388">
    <property type="entry name" value="WH-like_DNA-bd_sf"/>
</dbReference>
<organism evidence="12 13">
    <name type="scientific">Emcibacter nanhaiensis</name>
    <dbReference type="NCBI Taxonomy" id="1505037"/>
    <lineage>
        <taxon>Bacteria</taxon>
        <taxon>Pseudomonadati</taxon>
        <taxon>Pseudomonadota</taxon>
        <taxon>Alphaproteobacteria</taxon>
        <taxon>Emcibacterales</taxon>
        <taxon>Emcibacteraceae</taxon>
        <taxon>Emcibacter</taxon>
    </lineage>
</organism>
<comment type="catalytic activity">
    <reaction evidence="8 9">
        <text>a 6-O-methyl-2'-deoxyguanosine in DNA + L-cysteinyl-[protein] = S-methyl-L-cysteinyl-[protein] + a 2'-deoxyguanosine in DNA</text>
        <dbReference type="Rhea" id="RHEA:24000"/>
        <dbReference type="Rhea" id="RHEA-COMP:10131"/>
        <dbReference type="Rhea" id="RHEA-COMP:10132"/>
        <dbReference type="Rhea" id="RHEA-COMP:11367"/>
        <dbReference type="Rhea" id="RHEA-COMP:11368"/>
        <dbReference type="ChEBI" id="CHEBI:29950"/>
        <dbReference type="ChEBI" id="CHEBI:82612"/>
        <dbReference type="ChEBI" id="CHEBI:85445"/>
        <dbReference type="ChEBI" id="CHEBI:85448"/>
        <dbReference type="EC" id="2.1.1.63"/>
    </reaction>
</comment>
<keyword evidence="7 9" id="KW-0234">DNA repair</keyword>
<comment type="miscellaneous">
    <text evidence="9">This enzyme catalyzes only one turnover and therefore is not strictly catalytic. According to one definition, an enzyme is a biocatalyst that acts repeatedly and over many reaction cycles.</text>
</comment>
<dbReference type="NCBIfam" id="TIGR00589">
    <property type="entry name" value="ogt"/>
    <property type="match status" value="1"/>
</dbReference>
<evidence type="ECO:0000256" key="8">
    <source>
        <dbReference type="ARBA" id="ARBA00049348"/>
    </source>
</evidence>
<evidence type="ECO:0000256" key="1">
    <source>
        <dbReference type="ARBA" id="ARBA00001286"/>
    </source>
</evidence>
<evidence type="ECO:0000256" key="4">
    <source>
        <dbReference type="ARBA" id="ARBA00022603"/>
    </source>
</evidence>
<dbReference type="SUPFAM" id="SSF46767">
    <property type="entry name" value="Methylated DNA-protein cysteine methyltransferase, C-terminal domain"/>
    <property type="match status" value="1"/>
</dbReference>
<comment type="similarity">
    <text evidence="2 9">Belongs to the MGMT family.</text>
</comment>
<gene>
    <name evidence="12" type="ORF">FIV46_00455</name>
</gene>
<dbReference type="InterPro" id="IPR023546">
    <property type="entry name" value="MGMT"/>
</dbReference>
<dbReference type="GO" id="GO:0003908">
    <property type="term" value="F:methylated-DNA-[protein]-cysteine S-methyltransferase activity"/>
    <property type="evidence" value="ECO:0007669"/>
    <property type="project" value="UniProtKB-UniRule"/>
</dbReference>
<feature type="domain" description="Methylated-DNA-[protein]-cysteine S-methyltransferase DNA binding" evidence="10">
    <location>
        <begin position="84"/>
        <end position="163"/>
    </location>
</feature>
<dbReference type="RefSeq" id="WP_139937838.1">
    <property type="nucleotide sequence ID" value="NZ_JBHSYP010000022.1"/>
</dbReference>